<proteinExistence type="predicted"/>
<evidence type="ECO:0000259" key="1">
    <source>
        <dbReference type="Pfam" id="PF14111"/>
    </source>
</evidence>
<dbReference type="Proteomes" id="UP001634007">
    <property type="component" value="Unassembled WGS sequence"/>
</dbReference>
<keyword evidence="4" id="KW-1185">Reference proteome</keyword>
<name>A0ABD3JT80_EUCGL</name>
<feature type="domain" description="DUF4283" evidence="1">
    <location>
        <begin position="41"/>
        <end position="118"/>
    </location>
</feature>
<dbReference type="Pfam" id="PF14111">
    <property type="entry name" value="DUF4283"/>
    <property type="match status" value="1"/>
</dbReference>
<evidence type="ECO:0008006" key="5">
    <source>
        <dbReference type="Google" id="ProtNLM"/>
    </source>
</evidence>
<sequence length="222" mass="25497">MDLQDENKRRLAALCKSLGNLWLDGDVVEVQQEIPPNKRIECSHTLFGKLYSKPNVNFPTFTTTMKKAWKVEAVVFIQKKSGFFSFVFESEEDKERVLKSAPWSFNSNLLVLKQYEPEIPKHCYDFSKSYFWVHIVGLPPGWLIEEVFAEVAGKVGVVKEIQLEFRGIGPYKTGKVKVELELSAPLKTGALVKIGNRNLWVEFKYECLPHFCYSCGRIDHSV</sequence>
<dbReference type="InterPro" id="IPR025558">
    <property type="entry name" value="DUF4283"/>
</dbReference>
<accession>A0ABD3JT80</accession>
<evidence type="ECO:0000259" key="2">
    <source>
        <dbReference type="Pfam" id="PF14392"/>
    </source>
</evidence>
<evidence type="ECO:0000313" key="4">
    <source>
        <dbReference type="Proteomes" id="UP001634007"/>
    </source>
</evidence>
<dbReference type="EMBL" id="JBJKBG010000007">
    <property type="protein sequence ID" value="KAL3729434.1"/>
    <property type="molecule type" value="Genomic_DNA"/>
</dbReference>
<dbReference type="InterPro" id="IPR040256">
    <property type="entry name" value="At4g02000-like"/>
</dbReference>
<dbReference type="AlphaFoldDB" id="A0ABD3JT80"/>
<feature type="domain" description="Zinc knuckle CX2CX4HX4C" evidence="2">
    <location>
        <begin position="193"/>
        <end position="222"/>
    </location>
</feature>
<comment type="caution">
    <text evidence="3">The sequence shown here is derived from an EMBL/GenBank/DDBJ whole genome shotgun (WGS) entry which is preliminary data.</text>
</comment>
<evidence type="ECO:0000313" key="3">
    <source>
        <dbReference type="EMBL" id="KAL3729434.1"/>
    </source>
</evidence>
<gene>
    <name evidence="3" type="ORF">ACJRO7_026535</name>
</gene>
<dbReference type="InterPro" id="IPR025836">
    <property type="entry name" value="Zn_knuckle_CX2CX4HX4C"/>
</dbReference>
<dbReference type="PANTHER" id="PTHR31286:SF99">
    <property type="entry name" value="DUF4283 DOMAIN-CONTAINING PROTEIN"/>
    <property type="match status" value="1"/>
</dbReference>
<protein>
    <recommendedName>
        <fullName evidence="5">DUF4283 domain-containing protein</fullName>
    </recommendedName>
</protein>
<dbReference type="PANTHER" id="PTHR31286">
    <property type="entry name" value="GLYCINE-RICH CELL WALL STRUCTURAL PROTEIN 1.8-LIKE"/>
    <property type="match status" value="1"/>
</dbReference>
<organism evidence="3 4">
    <name type="scientific">Eucalyptus globulus</name>
    <name type="common">Tasmanian blue gum</name>
    <dbReference type="NCBI Taxonomy" id="34317"/>
    <lineage>
        <taxon>Eukaryota</taxon>
        <taxon>Viridiplantae</taxon>
        <taxon>Streptophyta</taxon>
        <taxon>Embryophyta</taxon>
        <taxon>Tracheophyta</taxon>
        <taxon>Spermatophyta</taxon>
        <taxon>Magnoliopsida</taxon>
        <taxon>eudicotyledons</taxon>
        <taxon>Gunneridae</taxon>
        <taxon>Pentapetalae</taxon>
        <taxon>rosids</taxon>
        <taxon>malvids</taxon>
        <taxon>Myrtales</taxon>
        <taxon>Myrtaceae</taxon>
        <taxon>Myrtoideae</taxon>
        <taxon>Eucalypteae</taxon>
        <taxon>Eucalyptus</taxon>
    </lineage>
</organism>
<reference evidence="3 4" key="1">
    <citation type="submission" date="2024-11" db="EMBL/GenBank/DDBJ databases">
        <title>Chromosome-level genome assembly of Eucalyptus globulus Labill. provides insights into its genome evolution.</title>
        <authorList>
            <person name="Li X."/>
        </authorList>
    </citation>
    <scope>NUCLEOTIDE SEQUENCE [LARGE SCALE GENOMIC DNA]</scope>
    <source>
        <strain evidence="3">CL2024</strain>
        <tissue evidence="3">Fresh tender leaves</tissue>
    </source>
</reference>
<dbReference type="Pfam" id="PF14392">
    <property type="entry name" value="zf-CCHC_4"/>
    <property type="match status" value="1"/>
</dbReference>